<reference evidence="1 2" key="1">
    <citation type="journal article" date="2016" name="Nat. Commun.">
        <title>Thousands of microbial genomes shed light on interconnected biogeochemical processes in an aquifer system.</title>
        <authorList>
            <person name="Anantharaman K."/>
            <person name="Brown C.T."/>
            <person name="Hug L.A."/>
            <person name="Sharon I."/>
            <person name="Castelle C.J."/>
            <person name="Probst A.J."/>
            <person name="Thomas B.C."/>
            <person name="Singh A."/>
            <person name="Wilkins M.J."/>
            <person name="Karaoz U."/>
            <person name="Brodie E.L."/>
            <person name="Williams K.H."/>
            <person name="Hubbard S.S."/>
            <person name="Banfield J.F."/>
        </authorList>
    </citation>
    <scope>NUCLEOTIDE SEQUENCE [LARGE SCALE GENOMIC DNA]</scope>
</reference>
<evidence type="ECO:0000313" key="2">
    <source>
        <dbReference type="Proteomes" id="UP000178117"/>
    </source>
</evidence>
<comment type="caution">
    <text evidence="1">The sequence shown here is derived from an EMBL/GenBank/DDBJ whole genome shotgun (WGS) entry which is preliminary data.</text>
</comment>
<dbReference type="STRING" id="1802685.A3C88_02090"/>
<sequence>MAKSALRLKVREIRRTGESITVIARNLGLPKSSVSIWCRDIDLTPDQIKALLTRKKNGLKLGQIMGAMKNKEKKRENVEFFKKEGLRELSKMSQQEFFIAGVALYIAEGSKKNGRIEFINSDPQLIQFMMKWLQTFFIKDDSELCFTIFINEMHRSREEKVKQFWRAFLGAPLVRFRNTVFLKLQQKKIYENHDNYFGTFRIALLKSRLKYYRMMGLIEAFFKASVSSV</sequence>
<evidence type="ECO:0000313" key="1">
    <source>
        <dbReference type="EMBL" id="OGN17847.1"/>
    </source>
</evidence>
<dbReference type="AlphaFoldDB" id="A0A1F8FXE9"/>
<name>A0A1F8FXE9_9BACT</name>
<proteinExistence type="predicted"/>
<gene>
    <name evidence="1" type="ORF">A3C88_02090</name>
</gene>
<organism evidence="1 2">
    <name type="scientific">Candidatus Yanofskybacteria bacterium RIFCSPHIGHO2_02_FULL_50_12</name>
    <dbReference type="NCBI Taxonomy" id="1802685"/>
    <lineage>
        <taxon>Bacteria</taxon>
        <taxon>Candidatus Yanofskyibacteriota</taxon>
    </lineage>
</organism>
<protein>
    <submittedName>
        <fullName evidence="1">Uncharacterized protein</fullName>
    </submittedName>
</protein>
<accession>A0A1F8FXE9</accession>
<dbReference type="Proteomes" id="UP000178117">
    <property type="component" value="Unassembled WGS sequence"/>
</dbReference>
<dbReference type="EMBL" id="MGJZ01000003">
    <property type="protein sequence ID" value="OGN17847.1"/>
    <property type="molecule type" value="Genomic_DNA"/>
</dbReference>